<evidence type="ECO:0000313" key="2">
    <source>
        <dbReference type="EMBL" id="SDI92314.1"/>
    </source>
</evidence>
<proteinExistence type="predicted"/>
<dbReference type="RefSeq" id="WP_245702929.1">
    <property type="nucleotide sequence ID" value="NZ_FNDT01000034.1"/>
</dbReference>
<feature type="region of interest" description="Disordered" evidence="1">
    <location>
        <begin position="244"/>
        <end position="271"/>
    </location>
</feature>
<name>A0A1G8PII7_9MICC</name>
<sequence length="536" mass="59916">MRTLCLDLDTSKARKAVVDDDADKLGALLNEAGIRYLEDFSPSGGRHIYVPLQESLPAAEARELIEALMFRAASLDPGPHQNITDGCIRVPGSAHKYGGHQVLLTPLAEAYDTLKRRNPTSAISALRQILAPEMLRLHAARRRTQRSIPSQPRATHGTSTTRSGRHSPLRSVALTGLYDTERYASDSEARMAVLNHFAACNWTLDQVRTGMNGPYAGLTALYGTKADRLLATEWNKATSWITEKKPSRTHHQKSAHNYNTSPTKLTGGATDPTSASLNQLVNDLENILYATLDSRFAQYGRLGISLKFLFRAVLGYMRTNQTDVLDVGCRTFAVALGKDHVTIARLLPVLEHATAGILTRIERGRGKNADSYLIHLPQEYETTARQLTWRKGKIHAIRPVFRVLGDLAALAYEAIERGRHSPTTAELVRTTGFSRNAVTTALAEMENLRMLRRHHGRWEIVATTNLSDLAERLGTTIERQHQISRYRKERAQWHAWLDRHNDGTVGESDFYDPESEDYWIPPCGEEELQLSLWSAA</sequence>
<dbReference type="STRING" id="335973.SAMN04488693_13413"/>
<keyword evidence="3" id="KW-1185">Reference proteome</keyword>
<dbReference type="EMBL" id="FNDT01000034">
    <property type="protein sequence ID" value="SDI92314.1"/>
    <property type="molecule type" value="Genomic_DNA"/>
</dbReference>
<feature type="compositionally biased region" description="Polar residues" evidence="1">
    <location>
        <begin position="146"/>
        <end position="162"/>
    </location>
</feature>
<reference evidence="2 3" key="1">
    <citation type="submission" date="2016-10" db="EMBL/GenBank/DDBJ databases">
        <authorList>
            <person name="de Groot N.N."/>
        </authorList>
    </citation>
    <scope>NUCLEOTIDE SEQUENCE [LARGE SCALE GENOMIC DNA]</scope>
    <source>
        <strain evidence="2 3">NP_1H</strain>
    </source>
</reference>
<evidence type="ECO:0000256" key="1">
    <source>
        <dbReference type="SAM" id="MobiDB-lite"/>
    </source>
</evidence>
<accession>A0A1G8PII7</accession>
<organism evidence="2 3">
    <name type="scientific">Arthrobacter subterraneus</name>
    <dbReference type="NCBI Taxonomy" id="335973"/>
    <lineage>
        <taxon>Bacteria</taxon>
        <taxon>Bacillati</taxon>
        <taxon>Actinomycetota</taxon>
        <taxon>Actinomycetes</taxon>
        <taxon>Micrococcales</taxon>
        <taxon>Micrococcaceae</taxon>
        <taxon>Arthrobacter</taxon>
    </lineage>
</organism>
<gene>
    <name evidence="2" type="ORF">SAMN04488693_13413</name>
</gene>
<dbReference type="AlphaFoldDB" id="A0A1G8PII7"/>
<evidence type="ECO:0000313" key="3">
    <source>
        <dbReference type="Proteomes" id="UP000199258"/>
    </source>
</evidence>
<evidence type="ECO:0008006" key="4">
    <source>
        <dbReference type="Google" id="ProtNLM"/>
    </source>
</evidence>
<protein>
    <recommendedName>
        <fullName evidence="4">MarR family protein</fullName>
    </recommendedName>
</protein>
<feature type="region of interest" description="Disordered" evidence="1">
    <location>
        <begin position="141"/>
        <end position="169"/>
    </location>
</feature>
<feature type="compositionally biased region" description="Polar residues" evidence="1">
    <location>
        <begin position="255"/>
        <end position="264"/>
    </location>
</feature>
<dbReference type="Proteomes" id="UP000199258">
    <property type="component" value="Unassembled WGS sequence"/>
</dbReference>